<dbReference type="EMBL" id="JAKWBI020000228">
    <property type="protein sequence ID" value="KAJ2898505.1"/>
    <property type="molecule type" value="Genomic_DNA"/>
</dbReference>
<evidence type="ECO:0000259" key="2">
    <source>
        <dbReference type="Pfam" id="PF06985"/>
    </source>
</evidence>
<dbReference type="Proteomes" id="UP001201980">
    <property type="component" value="Unassembled WGS sequence"/>
</dbReference>
<sequence>MGNKCSLHRSSRKEALPEGTEERVDPQSSHLGTNPTPTPPLCTVCTRIDLGAMLSDEVNPKPMGPLSDYTNSECPFCSLISTAMDLAWGGHDKPRSPTPDIISILCSILEPTPQLFIQSRSAISARRQEPDGKSHSDHPQPRLLIAIDHKPPRDYQQHNNRGYIREVDRVKNRHVIAEIENFLPDDTNSRPLLPRRDVGTVINIPLVKNWISECQTKHKHSLSNANSHEKQNAHLFHPTHPFRLIDVHDECLIETSTPCAYVALSYVWGRVRTILSPLTSNETPILLTTRENIQRLSSPHSLSSSSSSISDSKGGKAKIPDTIVDAIQLTRSLGHRYLWVDTLSIIQNDPEDKAHHIRLMDSVYDNASLTIVAASGRDANAGLPGVHPGSRSGRLIRTTKMVLPLSNSGGDNRKTVNLSLSLPSLTEEIRSSTWNTRGWTFQEQCLSPRCLYITSEEVFFNCSQCQFREGYNYNEKKSEEEEISIQIRTGPAWWNPKLRRDLDATPYHYLGNTSMELEIQAYQGAVQDYSRKSLTFASDILNAFEGVYNRFAGNLSHCGSTGDERPIMSIQQTQGVPPHLAPQALLWLPSDGSTPRLCPPVQHPGGGLTEEVQFSSWSWASQMGPIEFIFTDNTFLSRNIAYAPLKHIPLHTAITRFHFSNDDSPSGNQRKVYSRDIWDLDGDLAQNDGDPKVSMSKFYLRDRVGIDIDAVLSYSLLSPPAPSYPNTSPSDITFYAPYLSPEAFDISTPSTSTSRICHLKLLSSTAHPKGGEFRYDRLPVVERVTALVPIVVTDTITKTPDTVSIFLGLAASTSTAGEGYTRVGIGYLYHDQDPNTLKPKWQCGWFRVR</sequence>
<dbReference type="PANTHER" id="PTHR33112:SF12">
    <property type="entry name" value="HETEROKARYON INCOMPATIBILITY DOMAIN-CONTAINING PROTEIN"/>
    <property type="match status" value="1"/>
</dbReference>
<dbReference type="InterPro" id="IPR010730">
    <property type="entry name" value="HET"/>
</dbReference>
<name>A0AAD5WRH2_9PEZI</name>
<dbReference type="PANTHER" id="PTHR33112">
    <property type="entry name" value="DOMAIN PROTEIN, PUTATIVE-RELATED"/>
    <property type="match status" value="1"/>
</dbReference>
<comment type="caution">
    <text evidence="3">The sequence shown here is derived from an EMBL/GenBank/DDBJ whole genome shotgun (WGS) entry which is preliminary data.</text>
</comment>
<gene>
    <name evidence="3" type="ORF">MKZ38_003855</name>
</gene>
<accession>A0AAD5WRH2</accession>
<feature type="compositionally biased region" description="Basic residues" evidence="1">
    <location>
        <begin position="1"/>
        <end position="11"/>
    </location>
</feature>
<dbReference type="AlphaFoldDB" id="A0AAD5WRH2"/>
<feature type="compositionally biased region" description="Low complexity" evidence="1">
    <location>
        <begin position="297"/>
        <end position="312"/>
    </location>
</feature>
<evidence type="ECO:0000313" key="4">
    <source>
        <dbReference type="Proteomes" id="UP001201980"/>
    </source>
</evidence>
<protein>
    <submittedName>
        <fullName evidence="3">HET-domain-containing protein</fullName>
    </submittedName>
</protein>
<evidence type="ECO:0000313" key="3">
    <source>
        <dbReference type="EMBL" id="KAJ2898505.1"/>
    </source>
</evidence>
<feature type="region of interest" description="Disordered" evidence="1">
    <location>
        <begin position="297"/>
        <end position="316"/>
    </location>
</feature>
<keyword evidence="4" id="KW-1185">Reference proteome</keyword>
<feature type="compositionally biased region" description="Basic and acidic residues" evidence="1">
    <location>
        <begin position="12"/>
        <end position="25"/>
    </location>
</feature>
<proteinExistence type="predicted"/>
<evidence type="ECO:0000256" key="1">
    <source>
        <dbReference type="SAM" id="MobiDB-lite"/>
    </source>
</evidence>
<organism evidence="3 4">
    <name type="scientific">Zalerion maritima</name>
    <dbReference type="NCBI Taxonomy" id="339359"/>
    <lineage>
        <taxon>Eukaryota</taxon>
        <taxon>Fungi</taxon>
        <taxon>Dikarya</taxon>
        <taxon>Ascomycota</taxon>
        <taxon>Pezizomycotina</taxon>
        <taxon>Sordariomycetes</taxon>
        <taxon>Lulworthiomycetidae</taxon>
        <taxon>Lulworthiales</taxon>
        <taxon>Lulworthiaceae</taxon>
        <taxon>Zalerion</taxon>
    </lineage>
</organism>
<dbReference type="Pfam" id="PF06985">
    <property type="entry name" value="HET"/>
    <property type="match status" value="1"/>
</dbReference>
<reference evidence="3" key="1">
    <citation type="submission" date="2022-07" db="EMBL/GenBank/DDBJ databases">
        <title>Draft genome sequence of Zalerion maritima ATCC 34329, a (micro)plastics degrading marine fungus.</title>
        <authorList>
            <person name="Paco A."/>
            <person name="Goncalves M.F.M."/>
            <person name="Rocha-Santos T.A.P."/>
            <person name="Alves A."/>
        </authorList>
    </citation>
    <scope>NUCLEOTIDE SEQUENCE</scope>
    <source>
        <strain evidence="3">ATCC 34329</strain>
    </source>
</reference>
<feature type="domain" description="Heterokaryon incompatibility" evidence="2">
    <location>
        <begin position="261"/>
        <end position="443"/>
    </location>
</feature>
<feature type="region of interest" description="Disordered" evidence="1">
    <location>
        <begin position="122"/>
        <end position="141"/>
    </location>
</feature>
<feature type="region of interest" description="Disordered" evidence="1">
    <location>
        <begin position="1"/>
        <end position="40"/>
    </location>
</feature>
<feature type="compositionally biased region" description="Basic and acidic residues" evidence="1">
    <location>
        <begin position="126"/>
        <end position="140"/>
    </location>
</feature>